<feature type="compositionally biased region" description="Polar residues" evidence="1">
    <location>
        <begin position="255"/>
        <end position="276"/>
    </location>
</feature>
<feature type="compositionally biased region" description="Polar residues" evidence="1">
    <location>
        <begin position="169"/>
        <end position="183"/>
    </location>
</feature>
<proteinExistence type="predicted"/>
<feature type="compositionally biased region" description="Polar residues" evidence="1">
    <location>
        <begin position="86"/>
        <end position="102"/>
    </location>
</feature>
<organism evidence="2 3">
    <name type="scientific">Phialemonium thermophilum</name>
    <dbReference type="NCBI Taxonomy" id="223376"/>
    <lineage>
        <taxon>Eukaryota</taxon>
        <taxon>Fungi</taxon>
        <taxon>Dikarya</taxon>
        <taxon>Ascomycota</taxon>
        <taxon>Pezizomycotina</taxon>
        <taxon>Sordariomycetes</taxon>
        <taxon>Sordariomycetidae</taxon>
        <taxon>Cephalothecales</taxon>
        <taxon>Cephalothecaceae</taxon>
        <taxon>Phialemonium</taxon>
    </lineage>
</organism>
<gene>
    <name evidence="2" type="ORF">VTK73DRAFT_8651</name>
</gene>
<accession>A0ABR3W735</accession>
<feature type="region of interest" description="Disordered" evidence="1">
    <location>
        <begin position="137"/>
        <end position="183"/>
    </location>
</feature>
<protein>
    <recommendedName>
        <fullName evidence="4">Myb-like domain-containing protein</fullName>
    </recommendedName>
</protein>
<feature type="compositionally biased region" description="Polar residues" evidence="1">
    <location>
        <begin position="137"/>
        <end position="149"/>
    </location>
</feature>
<evidence type="ECO:0000313" key="2">
    <source>
        <dbReference type="EMBL" id="KAL1854897.1"/>
    </source>
</evidence>
<feature type="region of interest" description="Disordered" evidence="1">
    <location>
        <begin position="218"/>
        <end position="302"/>
    </location>
</feature>
<evidence type="ECO:0000256" key="1">
    <source>
        <dbReference type="SAM" id="MobiDB-lite"/>
    </source>
</evidence>
<keyword evidence="3" id="KW-1185">Reference proteome</keyword>
<evidence type="ECO:0000313" key="3">
    <source>
        <dbReference type="Proteomes" id="UP001586593"/>
    </source>
</evidence>
<reference evidence="2 3" key="1">
    <citation type="journal article" date="2024" name="Commun. Biol.">
        <title>Comparative genomic analysis of thermophilic fungi reveals convergent evolutionary adaptations and gene losses.</title>
        <authorList>
            <person name="Steindorff A.S."/>
            <person name="Aguilar-Pontes M.V."/>
            <person name="Robinson A.J."/>
            <person name="Andreopoulos B."/>
            <person name="LaButti K."/>
            <person name="Kuo A."/>
            <person name="Mondo S."/>
            <person name="Riley R."/>
            <person name="Otillar R."/>
            <person name="Haridas S."/>
            <person name="Lipzen A."/>
            <person name="Grimwood J."/>
            <person name="Schmutz J."/>
            <person name="Clum A."/>
            <person name="Reid I.D."/>
            <person name="Moisan M.C."/>
            <person name="Butler G."/>
            <person name="Nguyen T.T.M."/>
            <person name="Dewar K."/>
            <person name="Conant G."/>
            <person name="Drula E."/>
            <person name="Henrissat B."/>
            <person name="Hansel C."/>
            <person name="Singer S."/>
            <person name="Hutchinson M.I."/>
            <person name="de Vries R.P."/>
            <person name="Natvig D.O."/>
            <person name="Powell A.J."/>
            <person name="Tsang A."/>
            <person name="Grigoriev I.V."/>
        </authorList>
    </citation>
    <scope>NUCLEOTIDE SEQUENCE [LARGE SCALE GENOMIC DNA]</scope>
    <source>
        <strain evidence="2 3">ATCC 24622</strain>
    </source>
</reference>
<dbReference type="EMBL" id="JAZHXJ010000648">
    <property type="protein sequence ID" value="KAL1854897.1"/>
    <property type="molecule type" value="Genomic_DNA"/>
</dbReference>
<feature type="region of interest" description="Disordered" evidence="1">
    <location>
        <begin position="67"/>
        <end position="102"/>
    </location>
</feature>
<feature type="compositionally biased region" description="Basic residues" evidence="1">
    <location>
        <begin position="280"/>
        <end position="289"/>
    </location>
</feature>
<evidence type="ECO:0008006" key="4">
    <source>
        <dbReference type="Google" id="ProtNLM"/>
    </source>
</evidence>
<dbReference type="Proteomes" id="UP001586593">
    <property type="component" value="Unassembled WGS sequence"/>
</dbReference>
<sequence length="573" mass="63733">MHIQAHTTEGLYLVDTHYQSGLRPEAVTSTSSSEQSVILSYNGHDLTPYSVVSSFNYPAVEDSSLLTPVSNAASPPLPNRKGMQYASHSASRTQQPTPPNTSAMYYSYDINASSQSSSPLTLHPQAAENAFEMTSFQGQCHSPNDTQHPSPKDEVPPPIGQPYLGSYRVSGTGNETNDSFGDYSNFTGLESSYLTRDQAPDPVSGPQLHVPIDGTAVPQAPVLSQPHPEQYRQSQTVGLGDYPDGLAHHRAHVHGNSQPGVSSSPGRRRQPGQSQEQPRKLKQPRRRIPRSGTSRVQTAKPETVIQVNETMPVDAEQHPPLTLRSNAPAEDRFLFDLRQKYNGEKGKGMWEDIAAEYAKKYPPMEKAALQMKISRAVAKYGEWPEQETNALMDAYKYDEETRYERLLDAMKRRGGGKAWDWKPAHIEAKLVTLGLEEPNVDERTNTRRRKRAAQRRRENLQGLQNLSMISNWPSVPQQSLHPSLSFHPMRQMPGFEVPGDQNLLAPSFTEEQNSKIVDEIWNMRYTKTQLDPGTSNSDAMGMAYGDSEATAKGQARAVQAEQANTVFHMPLSR</sequence>
<comment type="caution">
    <text evidence="2">The sequence shown here is derived from an EMBL/GenBank/DDBJ whole genome shotgun (WGS) entry which is preliminary data.</text>
</comment>
<name>A0ABR3W735_9PEZI</name>